<protein>
    <submittedName>
        <fullName evidence="2">Uncharacterized protein</fullName>
    </submittedName>
</protein>
<feature type="transmembrane region" description="Helical" evidence="1">
    <location>
        <begin position="155"/>
        <end position="179"/>
    </location>
</feature>
<evidence type="ECO:0000313" key="3">
    <source>
        <dbReference type="Proteomes" id="UP001372338"/>
    </source>
</evidence>
<accession>A0AAN9EBE3</accession>
<evidence type="ECO:0000313" key="2">
    <source>
        <dbReference type="EMBL" id="KAK7246682.1"/>
    </source>
</evidence>
<keyword evidence="1" id="KW-1133">Transmembrane helix</keyword>
<keyword evidence="3" id="KW-1185">Reference proteome</keyword>
<sequence length="184" mass="20482">MLPCISAWVDCYSQQPVNNLEEQVASLNQSLSSSSHLTPPIVARKQGTRFLLPPPIEALLRECRAFRGVKSVSLVDSVWSAPLLLKKQARIRVQSLRTPMVAIPLLGSKDTYAGVLKHRQRSNVLCRHMEDEGDNEATTPMQTVPRVPQVCQEFVIVYVFLVIIAADLLCSIAILAIIFRCNDT</sequence>
<gene>
    <name evidence="2" type="ORF">RIF29_41552</name>
</gene>
<evidence type="ECO:0000256" key="1">
    <source>
        <dbReference type="SAM" id="Phobius"/>
    </source>
</evidence>
<dbReference type="EMBL" id="JAYWIO010000008">
    <property type="protein sequence ID" value="KAK7246682.1"/>
    <property type="molecule type" value="Genomic_DNA"/>
</dbReference>
<reference evidence="2 3" key="1">
    <citation type="submission" date="2024-01" db="EMBL/GenBank/DDBJ databases">
        <title>The genomes of 5 underutilized Papilionoideae crops provide insights into root nodulation and disease resistanc.</title>
        <authorList>
            <person name="Yuan L."/>
        </authorList>
    </citation>
    <scope>NUCLEOTIDE SEQUENCE [LARGE SCALE GENOMIC DNA]</scope>
    <source>
        <strain evidence="2">ZHUSHIDOU_FW_LH</strain>
        <tissue evidence="2">Leaf</tissue>
    </source>
</reference>
<proteinExistence type="predicted"/>
<keyword evidence="1" id="KW-0812">Transmembrane</keyword>
<dbReference type="AlphaFoldDB" id="A0AAN9EBE3"/>
<name>A0AAN9EBE3_CROPI</name>
<comment type="caution">
    <text evidence="2">The sequence shown here is derived from an EMBL/GenBank/DDBJ whole genome shotgun (WGS) entry which is preliminary data.</text>
</comment>
<organism evidence="2 3">
    <name type="scientific">Crotalaria pallida</name>
    <name type="common">Smooth rattlebox</name>
    <name type="synonym">Crotalaria striata</name>
    <dbReference type="NCBI Taxonomy" id="3830"/>
    <lineage>
        <taxon>Eukaryota</taxon>
        <taxon>Viridiplantae</taxon>
        <taxon>Streptophyta</taxon>
        <taxon>Embryophyta</taxon>
        <taxon>Tracheophyta</taxon>
        <taxon>Spermatophyta</taxon>
        <taxon>Magnoliopsida</taxon>
        <taxon>eudicotyledons</taxon>
        <taxon>Gunneridae</taxon>
        <taxon>Pentapetalae</taxon>
        <taxon>rosids</taxon>
        <taxon>fabids</taxon>
        <taxon>Fabales</taxon>
        <taxon>Fabaceae</taxon>
        <taxon>Papilionoideae</taxon>
        <taxon>50 kb inversion clade</taxon>
        <taxon>genistoids sensu lato</taxon>
        <taxon>core genistoids</taxon>
        <taxon>Crotalarieae</taxon>
        <taxon>Crotalaria</taxon>
    </lineage>
</organism>
<keyword evidence="1" id="KW-0472">Membrane</keyword>
<dbReference type="Proteomes" id="UP001372338">
    <property type="component" value="Unassembled WGS sequence"/>
</dbReference>